<dbReference type="PANTHER" id="PTHR21514:SF0">
    <property type="entry name" value="AP-4 COMPLEX ACCESSORY SUBUNIT TEPSIN"/>
    <property type="match status" value="1"/>
</dbReference>
<evidence type="ECO:0000256" key="4">
    <source>
        <dbReference type="ARBA" id="ARBA00023329"/>
    </source>
</evidence>
<feature type="region of interest" description="Disordered" evidence="5">
    <location>
        <begin position="128"/>
        <end position="157"/>
    </location>
</feature>
<evidence type="ECO:0000256" key="3">
    <source>
        <dbReference type="ARBA" id="ARBA00023034"/>
    </source>
</evidence>
<protein>
    <recommendedName>
        <fullName evidence="6">ENTH domain-containing protein</fullName>
    </recommendedName>
</protein>
<feature type="compositionally biased region" description="Polar residues" evidence="5">
    <location>
        <begin position="204"/>
        <end position="235"/>
    </location>
</feature>
<dbReference type="GO" id="GO:0031410">
    <property type="term" value="C:cytoplasmic vesicle"/>
    <property type="evidence" value="ECO:0007669"/>
    <property type="project" value="UniProtKB-SubCell"/>
</dbReference>
<evidence type="ECO:0000313" key="7">
    <source>
        <dbReference type="EMBL" id="CRZ09901.1"/>
    </source>
</evidence>
<reference evidence="7" key="1">
    <citation type="submission" date="2015-04" db="EMBL/GenBank/DDBJ databases">
        <title>The genome sequence of the plant pathogenic Rhizarian Plasmodiophora brassicae reveals insights in its biotrophic life cycle and the origin of chitin synthesis.</title>
        <authorList>
            <person name="Schwelm A."/>
            <person name="Fogelqvist J."/>
            <person name="Knaust A."/>
            <person name="Julke S."/>
            <person name="Lilja T."/>
            <person name="Dhandapani V."/>
            <person name="Bonilla-Rosso G."/>
            <person name="Karlsson M."/>
            <person name="Shevchenko A."/>
            <person name="Choi S.R."/>
            <person name="Kim H.G."/>
            <person name="Park J.Y."/>
            <person name="Lim Y.P."/>
            <person name="Ludwig-Muller J."/>
            <person name="Dixelius C."/>
        </authorList>
    </citation>
    <scope>NUCLEOTIDE SEQUENCE</scope>
    <source>
        <tissue evidence="7">Potato root galls</tissue>
    </source>
</reference>
<dbReference type="InterPro" id="IPR035802">
    <property type="entry name" value="ENTH/VHS_tepsin"/>
</dbReference>
<evidence type="ECO:0000256" key="5">
    <source>
        <dbReference type="SAM" id="MobiDB-lite"/>
    </source>
</evidence>
<proteinExistence type="predicted"/>
<name>A0A0H5R7W2_9EUKA</name>
<dbReference type="GO" id="GO:0032588">
    <property type="term" value="C:trans-Golgi network membrane"/>
    <property type="evidence" value="ECO:0007669"/>
    <property type="project" value="TreeGrafter"/>
</dbReference>
<accession>A0A0H5R7W2</accession>
<keyword evidence="3" id="KW-0333">Golgi apparatus</keyword>
<dbReference type="PANTHER" id="PTHR21514">
    <property type="entry name" value="AP-4 COMPLEX ACCESSORY SUBUNIT TEPSIN"/>
    <property type="match status" value="1"/>
</dbReference>
<dbReference type="Gene3D" id="1.25.40.90">
    <property type="match status" value="1"/>
</dbReference>
<evidence type="ECO:0000259" key="6">
    <source>
        <dbReference type="PROSITE" id="PS50942"/>
    </source>
</evidence>
<keyword evidence="4" id="KW-0968">Cytoplasmic vesicle</keyword>
<dbReference type="InterPro" id="IPR013809">
    <property type="entry name" value="ENTH"/>
</dbReference>
<dbReference type="AlphaFoldDB" id="A0A0H5R7W2"/>
<dbReference type="InterPro" id="IPR016024">
    <property type="entry name" value="ARM-type_fold"/>
</dbReference>
<dbReference type="InterPro" id="IPR039273">
    <property type="entry name" value="TEPSIN"/>
</dbReference>
<evidence type="ECO:0000256" key="1">
    <source>
        <dbReference type="ARBA" id="ARBA00004541"/>
    </source>
</evidence>
<dbReference type="EMBL" id="HACM01009459">
    <property type="protein sequence ID" value="CRZ09901.1"/>
    <property type="molecule type" value="Transcribed_RNA"/>
</dbReference>
<dbReference type="Pfam" id="PF01417">
    <property type="entry name" value="ENTH"/>
    <property type="match status" value="1"/>
</dbReference>
<feature type="domain" description="ENTH" evidence="6">
    <location>
        <begin position="3"/>
        <end position="136"/>
    </location>
</feature>
<comment type="subcellular location">
    <subcellularLocation>
        <location evidence="1">Cytoplasmic vesicle</location>
    </subcellularLocation>
    <subcellularLocation>
        <location evidence="2">Golgi apparatus</location>
        <location evidence="2">trans-Golgi network</location>
    </subcellularLocation>
</comment>
<dbReference type="SUPFAM" id="SSF48464">
    <property type="entry name" value="ENTH/VHS domain"/>
    <property type="match status" value="1"/>
</dbReference>
<organism evidence="7">
    <name type="scientific">Spongospora subterranea</name>
    <dbReference type="NCBI Taxonomy" id="70186"/>
    <lineage>
        <taxon>Eukaryota</taxon>
        <taxon>Sar</taxon>
        <taxon>Rhizaria</taxon>
        <taxon>Endomyxa</taxon>
        <taxon>Phytomyxea</taxon>
        <taxon>Plasmodiophorida</taxon>
        <taxon>Plasmodiophoridae</taxon>
        <taxon>Spongospora</taxon>
    </lineage>
</organism>
<dbReference type="PROSITE" id="PS50942">
    <property type="entry name" value="ENTH"/>
    <property type="match status" value="1"/>
</dbReference>
<feature type="region of interest" description="Disordered" evidence="5">
    <location>
        <begin position="187"/>
        <end position="235"/>
    </location>
</feature>
<dbReference type="SUPFAM" id="SSF48371">
    <property type="entry name" value="ARM repeat"/>
    <property type="match status" value="1"/>
</dbReference>
<sequence>MLSLGSLNDPNKNLILQATRDNDTPPSGYQLNQICKASFLSVNDCESLQESILRRLDSKSANVKWKSLRVISYLCEHGNVAIRKGLQRRISTLKECANFTGPLHPLHGDAPNERVRVAAKDAIQALFSTAEPNPPPPSTYTDHISGGGHSLPPPNYLKPQGVVGSALRSVISTASSFASLPSQAASSLSSYSGLQGPHGVPAASSYTGPNGPNDNLSPTGFSNPNYRRTAPQPSTIMDKVKQVFDPSWKNTSSNFSYPDVRRPSGNGAVNRADFDVKPARLEGVAPRQRGQVGGSWCDEKVSLKVASSSANTFVPESPYGQSTVAVAIAESNGILETRMIDELTSSGGIAIDPPPDLLANFISSFANANQDLAVTLLANKMKASNSWQTQSKALAVTQALLDQGHSVVAEFFQVNPEIIAELTSNNIRSVRTKAEKVYSSLNLQPTFPDSPQPSSHHQDLLDLRPLNSLDLLDGGGSQTFPSSESNPEDLGFLIHTDQSERLEREDSLHNPLFAVATPFSFESFRDETEYNPLPSSSLLRSATQPSNQHDLSSAHLMSLGSAENTIVSGATKIVSAFSFVDDSVSEKMQSSFSFISPACTETGSEGDKPLNPSATAIKAVRKDTVTSDSFAFVQDIMKGPT</sequence>
<evidence type="ECO:0000256" key="2">
    <source>
        <dbReference type="ARBA" id="ARBA00004601"/>
    </source>
</evidence>
<dbReference type="InterPro" id="IPR008942">
    <property type="entry name" value="ENTH_VHS"/>
</dbReference>
<dbReference type="CDD" id="cd03572">
    <property type="entry name" value="ENTH_like_Tepsin"/>
    <property type="match status" value="1"/>
</dbReference>